<reference evidence="1" key="1">
    <citation type="submission" date="2019-11" db="EMBL/GenBank/DDBJ databases">
        <title>Nori genome reveals adaptations in red seaweeds to the harsh intertidal environment.</title>
        <authorList>
            <person name="Wang D."/>
            <person name="Mao Y."/>
        </authorList>
    </citation>
    <scope>NUCLEOTIDE SEQUENCE</scope>
    <source>
        <tissue evidence="1">Gametophyte</tissue>
    </source>
</reference>
<dbReference type="EMBL" id="CM020620">
    <property type="protein sequence ID" value="KAK1867287.1"/>
    <property type="molecule type" value="Genomic_DNA"/>
</dbReference>
<protein>
    <submittedName>
        <fullName evidence="1">Uncharacterized protein</fullName>
    </submittedName>
</protein>
<evidence type="ECO:0000313" key="2">
    <source>
        <dbReference type="Proteomes" id="UP000798662"/>
    </source>
</evidence>
<sequence length="502" mass="47669">MATAGGGAYGYPLGRPPGTGSAAVAIPSRRGAAPASDAAGLAVNAAGLAVDATVAGGSPLGTPPFVRLCGATLDGLRGLDDGGGGRAGGDGRLECFSVVSVSDGDLSSVGSSPPCVSSSLDTASLGFPPSLLSSGLFAAPWTSGGSVFEVAAERERNGGGSGGRTEGGGPDSRSLLPPDALAASAAAVSTLAAAAATAGVPPGATGGVATAAFRRSANGAAHLAAVGARHALRLMVVDAAAEGELALLTVAASLGLSGPALGNGLGGAGGLPPGLVVWDSGGGSFQLAAAAPGGRAGLDVYQGGLGSADAAAAWATLTSGGTEPAGAAHVTALLRVLTRRIVVDGGGGGAAAARVAAAARCGTGAGVVGVGGDRSLFAIAATAVGVVDGAPITVGGVEAALWAAASDLPGGWRRRRGRRRVAAPDGAEAGGARSAAVGEVSPPPSLPPAEVERVVVRLALLLAVMRTLGVDRVRYVRATGVCGGVALWPPLWGEAVAEVGCA</sequence>
<gene>
    <name evidence="1" type="ORF">I4F81_009794</name>
</gene>
<evidence type="ECO:0000313" key="1">
    <source>
        <dbReference type="EMBL" id="KAK1867287.1"/>
    </source>
</evidence>
<organism evidence="1 2">
    <name type="scientific">Pyropia yezoensis</name>
    <name type="common">Susabi-nori</name>
    <name type="synonym">Porphyra yezoensis</name>
    <dbReference type="NCBI Taxonomy" id="2788"/>
    <lineage>
        <taxon>Eukaryota</taxon>
        <taxon>Rhodophyta</taxon>
        <taxon>Bangiophyceae</taxon>
        <taxon>Bangiales</taxon>
        <taxon>Bangiaceae</taxon>
        <taxon>Pyropia</taxon>
    </lineage>
</organism>
<comment type="caution">
    <text evidence="1">The sequence shown here is derived from an EMBL/GenBank/DDBJ whole genome shotgun (WGS) entry which is preliminary data.</text>
</comment>
<name>A0ACC3CAT6_PYRYE</name>
<keyword evidence="2" id="KW-1185">Reference proteome</keyword>
<dbReference type="Proteomes" id="UP000798662">
    <property type="component" value="Chromosome 3"/>
</dbReference>
<proteinExistence type="predicted"/>
<accession>A0ACC3CAT6</accession>